<protein>
    <submittedName>
        <fullName evidence="2">Uncharacterized protein</fullName>
    </submittedName>
</protein>
<feature type="compositionally biased region" description="Polar residues" evidence="1">
    <location>
        <begin position="76"/>
        <end position="85"/>
    </location>
</feature>
<evidence type="ECO:0000256" key="1">
    <source>
        <dbReference type="SAM" id="MobiDB-lite"/>
    </source>
</evidence>
<feature type="compositionally biased region" description="Polar residues" evidence="1">
    <location>
        <begin position="16"/>
        <end position="37"/>
    </location>
</feature>
<keyword evidence="3" id="KW-1185">Reference proteome</keyword>
<accession>A0AAN8ICG2</accession>
<dbReference type="EMBL" id="JAKLMC020000001">
    <property type="protein sequence ID" value="KAK5958416.1"/>
    <property type="molecule type" value="Genomic_DNA"/>
</dbReference>
<dbReference type="Proteomes" id="UP001316803">
    <property type="component" value="Unassembled WGS sequence"/>
</dbReference>
<sequence length="260" mass="27961">MGRRLYKQLKARAIEQHQTAAVTPDSCNDMSTPQSLADTLCDTPVTPSPATQPPRSSSTSDQSSTSSKGSQALTSTNTERQSSDFTDSHDTAIEDGDGELRRLQEFTDVANLVTADLSDDQFGPNYPLDREEFVNLLARINVYKKHPLMIDLRSARYRQTHLAPPTLFSKPEPIQAIDLHAAVVTDSPSHDTTQQSSSVQNAILAHETVPEPALTQVSSPVDPGLLDPALLGPASTQPVPLAVNSAAASTTFQYSAIVPV</sequence>
<proteinExistence type="predicted"/>
<feature type="region of interest" description="Disordered" evidence="1">
    <location>
        <begin position="16"/>
        <end position="93"/>
    </location>
</feature>
<evidence type="ECO:0000313" key="2">
    <source>
        <dbReference type="EMBL" id="KAK5958416.1"/>
    </source>
</evidence>
<feature type="compositionally biased region" description="Low complexity" evidence="1">
    <location>
        <begin position="56"/>
        <end position="75"/>
    </location>
</feature>
<name>A0AAN8ICG2_9EURO</name>
<organism evidence="2 3">
    <name type="scientific">Knufia fluminis</name>
    <dbReference type="NCBI Taxonomy" id="191047"/>
    <lineage>
        <taxon>Eukaryota</taxon>
        <taxon>Fungi</taxon>
        <taxon>Dikarya</taxon>
        <taxon>Ascomycota</taxon>
        <taxon>Pezizomycotina</taxon>
        <taxon>Eurotiomycetes</taxon>
        <taxon>Chaetothyriomycetidae</taxon>
        <taxon>Chaetothyriales</taxon>
        <taxon>Trichomeriaceae</taxon>
        <taxon>Knufia</taxon>
    </lineage>
</organism>
<dbReference type="AlphaFoldDB" id="A0AAN8ICG2"/>
<comment type="caution">
    <text evidence="2">The sequence shown here is derived from an EMBL/GenBank/DDBJ whole genome shotgun (WGS) entry which is preliminary data.</text>
</comment>
<reference evidence="2 3" key="1">
    <citation type="submission" date="2022-12" db="EMBL/GenBank/DDBJ databases">
        <title>Genomic features and morphological characterization of a novel Knufia sp. strain isolated from spacecraft assembly facility.</title>
        <authorList>
            <person name="Teixeira M."/>
            <person name="Chander A.M."/>
            <person name="Stajich J.E."/>
            <person name="Venkateswaran K."/>
        </authorList>
    </citation>
    <scope>NUCLEOTIDE SEQUENCE [LARGE SCALE GENOMIC DNA]</scope>
    <source>
        <strain evidence="2 3">FJI-L2-BK-P2</strain>
    </source>
</reference>
<evidence type="ECO:0000313" key="3">
    <source>
        <dbReference type="Proteomes" id="UP001316803"/>
    </source>
</evidence>
<gene>
    <name evidence="2" type="ORF">OHC33_000259</name>
</gene>